<dbReference type="PROSITE" id="PS50404">
    <property type="entry name" value="GST_NTER"/>
    <property type="match status" value="1"/>
</dbReference>
<protein>
    <submittedName>
        <fullName evidence="4">7706_t:CDS:1</fullName>
    </submittedName>
</protein>
<dbReference type="InterPro" id="IPR010987">
    <property type="entry name" value="Glutathione-S-Trfase_C-like"/>
</dbReference>
<evidence type="ECO:0000313" key="4">
    <source>
        <dbReference type="EMBL" id="CAG8590211.1"/>
    </source>
</evidence>
<evidence type="ECO:0000313" key="5">
    <source>
        <dbReference type="Proteomes" id="UP000789739"/>
    </source>
</evidence>
<dbReference type="InterPro" id="IPR036282">
    <property type="entry name" value="Glutathione-S-Trfase_C_sf"/>
</dbReference>
<dbReference type="InterPro" id="IPR004045">
    <property type="entry name" value="Glutathione_S-Trfase_N"/>
</dbReference>
<dbReference type="PANTHER" id="PTHR44051">
    <property type="entry name" value="GLUTATHIONE S-TRANSFERASE-RELATED"/>
    <property type="match status" value="1"/>
</dbReference>
<comment type="similarity">
    <text evidence="1">Belongs to the GST superfamily.</text>
</comment>
<proteinExistence type="inferred from homology"/>
<dbReference type="OrthoDB" id="422574at2759"/>
<organism evidence="4 5">
    <name type="scientific">Paraglomus brasilianum</name>
    <dbReference type="NCBI Taxonomy" id="144538"/>
    <lineage>
        <taxon>Eukaryota</taxon>
        <taxon>Fungi</taxon>
        <taxon>Fungi incertae sedis</taxon>
        <taxon>Mucoromycota</taxon>
        <taxon>Glomeromycotina</taxon>
        <taxon>Glomeromycetes</taxon>
        <taxon>Paraglomerales</taxon>
        <taxon>Paraglomeraceae</taxon>
        <taxon>Paraglomus</taxon>
    </lineage>
</organism>
<dbReference type="Gene3D" id="3.40.30.10">
    <property type="entry name" value="Glutaredoxin"/>
    <property type="match status" value="1"/>
</dbReference>
<comment type="caution">
    <text evidence="4">The sequence shown here is derived from an EMBL/GenBank/DDBJ whole genome shotgun (WGS) entry which is preliminary data.</text>
</comment>
<accession>A0A9N9C7B9</accession>
<dbReference type="InterPro" id="IPR040079">
    <property type="entry name" value="Glutathione_S-Trfase"/>
</dbReference>
<dbReference type="SFLD" id="SFLDG00358">
    <property type="entry name" value="Main_(cytGST)"/>
    <property type="match status" value="1"/>
</dbReference>
<reference evidence="4" key="1">
    <citation type="submission" date="2021-06" db="EMBL/GenBank/DDBJ databases">
        <authorList>
            <person name="Kallberg Y."/>
            <person name="Tangrot J."/>
            <person name="Rosling A."/>
        </authorList>
    </citation>
    <scope>NUCLEOTIDE SEQUENCE</scope>
    <source>
        <strain evidence="4">BR232B</strain>
    </source>
</reference>
<dbReference type="Proteomes" id="UP000789739">
    <property type="component" value="Unassembled WGS sequence"/>
</dbReference>
<dbReference type="Pfam" id="PF00043">
    <property type="entry name" value="GST_C"/>
    <property type="match status" value="1"/>
</dbReference>
<dbReference type="Pfam" id="PF13409">
    <property type="entry name" value="GST_N_2"/>
    <property type="match status" value="1"/>
</dbReference>
<sequence>MLGLYDHGPSGNCYKVRLLLSFLRIPYNRISIDLIKDKTKLSEVLSPISRSGQLPVLAIPIDHDHNNETLREYARKAVLDGTSSVTRIPSASKSTFLTESNAILLYLASSTPLLPSSNPLHVAQTHEWLFWEQHSHEPNIATLRWWLRFMDLGEDERYLDQIVEKQKRGYKALEVMEKHLDKKEWFVSDQVSVVDVALYAYTCVCEEGGFSIDSFPNVKKWLKRFEGLPGYIGIDD</sequence>
<name>A0A9N9C7B9_9GLOM</name>
<dbReference type="Gene3D" id="1.20.1050.10">
    <property type="match status" value="1"/>
</dbReference>
<keyword evidence="5" id="KW-1185">Reference proteome</keyword>
<gene>
    <name evidence="4" type="ORF">PBRASI_LOCUS7085</name>
</gene>
<dbReference type="AlphaFoldDB" id="A0A9N9C7B9"/>
<feature type="domain" description="GST C-terminal" evidence="3">
    <location>
        <begin position="118"/>
        <end position="236"/>
    </location>
</feature>
<dbReference type="InterPro" id="IPR036249">
    <property type="entry name" value="Thioredoxin-like_sf"/>
</dbReference>
<dbReference type="PANTHER" id="PTHR44051:SF2">
    <property type="entry name" value="HYPOTHETICAL GLUTATHIONE S-TRANSFERASE LIKE PROTEIN"/>
    <property type="match status" value="1"/>
</dbReference>
<evidence type="ECO:0000259" key="2">
    <source>
        <dbReference type="PROSITE" id="PS50404"/>
    </source>
</evidence>
<dbReference type="EMBL" id="CAJVPI010001029">
    <property type="protein sequence ID" value="CAG8590211.1"/>
    <property type="molecule type" value="Genomic_DNA"/>
</dbReference>
<dbReference type="SUPFAM" id="SSF52833">
    <property type="entry name" value="Thioredoxin-like"/>
    <property type="match status" value="1"/>
</dbReference>
<dbReference type="PROSITE" id="PS50405">
    <property type="entry name" value="GST_CTER"/>
    <property type="match status" value="1"/>
</dbReference>
<dbReference type="InterPro" id="IPR004046">
    <property type="entry name" value="GST_C"/>
</dbReference>
<dbReference type="SFLD" id="SFLDS00019">
    <property type="entry name" value="Glutathione_Transferase_(cytos"/>
    <property type="match status" value="1"/>
</dbReference>
<feature type="domain" description="GST N-terminal" evidence="2">
    <location>
        <begin position="1"/>
        <end position="115"/>
    </location>
</feature>
<evidence type="ECO:0000259" key="3">
    <source>
        <dbReference type="PROSITE" id="PS50405"/>
    </source>
</evidence>
<dbReference type="SUPFAM" id="SSF47616">
    <property type="entry name" value="GST C-terminal domain-like"/>
    <property type="match status" value="1"/>
</dbReference>
<evidence type="ECO:0000256" key="1">
    <source>
        <dbReference type="ARBA" id="ARBA00007409"/>
    </source>
</evidence>